<dbReference type="Pfam" id="PF03286">
    <property type="entry name" value="Pox_Ag35"/>
    <property type="match status" value="1"/>
</dbReference>
<dbReference type="EMBL" id="DQ437592">
    <property type="protein sequence ID" value="ABG45688.1"/>
    <property type="molecule type" value="Genomic_DNA"/>
</dbReference>
<dbReference type="EMBL" id="DQ441448">
    <property type="protein sequence ID" value="ABF29281.1"/>
    <property type="molecule type" value="Genomic_DNA"/>
</dbReference>
<feature type="compositionally biased region" description="Basic and acidic residues" evidence="1">
    <location>
        <begin position="25"/>
        <end position="36"/>
    </location>
</feature>
<evidence type="ECO:0000313" key="6">
    <source>
        <dbReference type="EMBL" id="ABG45081.1"/>
    </source>
</evidence>
<dbReference type="EMBL" id="DQ441433">
    <property type="protein sequence ID" value="ABF26270.1"/>
    <property type="molecule type" value="Genomic_DNA"/>
</dbReference>
<accession>Q0N558</accession>
<dbReference type="InterPro" id="IPR004966">
    <property type="entry name" value="Pox_Ag35"/>
</dbReference>
<feature type="compositionally biased region" description="Acidic residues" evidence="1">
    <location>
        <begin position="113"/>
        <end position="133"/>
    </location>
</feature>
<reference evidence="8 9" key="1">
    <citation type="journal article" date="2006" name="Science">
        <title>Genome sequence diversity and clues to the evolution of variola (smallpox) virus.</title>
        <authorList>
            <person name="Esposito J.J."/>
            <person name="Sammons S.A."/>
            <person name="Frace A.M."/>
            <person name="Osborne J.D."/>
            <person name="Olsen-Rasmussen M."/>
            <person name="Zhang M."/>
            <person name="Govil D."/>
            <person name="Damon I.K."/>
            <person name="Kline R."/>
            <person name="Laker M."/>
            <person name="Li Y."/>
            <person name="Smith G.L."/>
            <person name="Meyer H."/>
            <person name="LeDuc J.W."/>
            <person name="Wohlhueter R.M."/>
        </authorList>
    </citation>
    <scope>NUCLEOTIDE SEQUENCE [LARGE SCALE GENOMIC DNA]</scope>
    <source>
        <strain evidence="4">Afghanistan 1970 Variolator 4</strain>
        <strain evidence="5">Iran 1972 2602 Tabriz</strain>
        <strain evidence="2">Kuwait 1967</strain>
        <strain evidence="6">Pakistan 1969</strain>
        <strain evidence="7">Syria 1972 V72-199</strain>
        <strain evidence="3">Yugoslavia 1972 V72-164</strain>
    </source>
</reference>
<dbReference type="Proteomes" id="UP000116035">
    <property type="component" value="Segment"/>
</dbReference>
<feature type="region of interest" description="Disordered" evidence="1">
    <location>
        <begin position="25"/>
        <end position="135"/>
    </location>
</feature>
<dbReference type="GO" id="GO:0019031">
    <property type="term" value="C:viral envelope"/>
    <property type="evidence" value="ECO:0007669"/>
    <property type="project" value="InterPro"/>
</dbReference>
<name>Q0N558_VARV</name>
<evidence type="ECO:0000313" key="7">
    <source>
        <dbReference type="EMBL" id="ABG45688.1"/>
    </source>
</evidence>
<evidence type="ECO:0000313" key="8">
    <source>
        <dbReference type="Proteomes" id="UP000105724"/>
    </source>
</evidence>
<dbReference type="Proteomes" id="UP000158565">
    <property type="component" value="Segment"/>
</dbReference>
<organismHost>
    <name type="scientific">Homo sapiens</name>
    <name type="common">Human</name>
    <dbReference type="NCBI Taxonomy" id="9606"/>
</organismHost>
<gene>
    <name evidence="4" type="ORF">VARV_AFG70_vlt4_092</name>
    <name evidence="5" type="ORF">VARV_IRN72_tbrz_092</name>
    <name evidence="2" type="ORF">VARV_KUW67_1629_092</name>
    <name evidence="6" type="ORF">VARV_PAK69_lah_092</name>
    <name evidence="7" type="ORF">VARV_SYR72_119_092</name>
    <name evidence="3" type="ORF">VARV_YUG72_164_092</name>
</gene>
<organism evidence="3 9">
    <name type="scientific">Variola virus</name>
    <dbReference type="NCBI Taxonomy" id="10255"/>
    <lineage>
        <taxon>Viruses</taxon>
        <taxon>Varidnaviria</taxon>
        <taxon>Bamfordvirae</taxon>
        <taxon>Nucleocytoviricota</taxon>
        <taxon>Pokkesviricetes</taxon>
        <taxon>Chitovirales</taxon>
        <taxon>Poxviridae</taxon>
        <taxon>Chordopoxvirinae</taxon>
        <taxon>Orthopoxvirus</taxon>
        <taxon>Orthopoxvirus variola</taxon>
    </lineage>
</organism>
<evidence type="ECO:0000313" key="3">
    <source>
        <dbReference type="EMBL" id="ABF29281.1"/>
    </source>
</evidence>
<evidence type="ECO:0000313" key="9">
    <source>
        <dbReference type="Proteomes" id="UP000116035"/>
    </source>
</evidence>
<protein>
    <submittedName>
        <fullName evidence="3">VLTF-4 viral late transcription factor</fullName>
    </submittedName>
</protein>
<evidence type="ECO:0000313" key="4">
    <source>
        <dbReference type="EMBL" id="ABG43257.1"/>
    </source>
</evidence>
<evidence type="ECO:0000313" key="2">
    <source>
        <dbReference type="EMBL" id="ABF26270.1"/>
    </source>
</evidence>
<evidence type="ECO:0000313" key="5">
    <source>
        <dbReference type="EMBL" id="ABG44676.1"/>
    </source>
</evidence>
<dbReference type="Proteomes" id="UP000126850">
    <property type="component" value="Segment"/>
</dbReference>
<sequence>MAWSITNKADTSSFTKMAEIRAHLRNSAENKDKNDDIFPEDVIIPSTKPKTKRATTPRKPAATKRSTKKDKEKEEVEEEVVIEEYHQTTEENSPPPSSSPGVGDIVESVTAVELDDSNGDDDNDNDNDNDDNEPMVQVEAGKVNHSVRSDLSDLKVATDNIVKDLKKIITRISAVSTVLEDVQAAGISRQFTSMTKSITTLSDLVTEGKSKVVRKKVKTCKK</sequence>
<dbReference type="EMBL" id="DQ437589">
    <property type="protein sequence ID" value="ABG45081.1"/>
    <property type="molecule type" value="Genomic_DNA"/>
</dbReference>
<evidence type="ECO:0000256" key="1">
    <source>
        <dbReference type="SAM" id="MobiDB-lite"/>
    </source>
</evidence>
<feature type="compositionally biased region" description="Basic residues" evidence="1">
    <location>
        <begin position="49"/>
        <end position="68"/>
    </location>
</feature>
<dbReference type="Proteomes" id="UP000105724">
    <property type="component" value="Segment"/>
</dbReference>
<proteinExistence type="predicted"/>
<dbReference type="EMBL" id="DQ437580">
    <property type="protein sequence ID" value="ABG43257.1"/>
    <property type="molecule type" value="Genomic_DNA"/>
</dbReference>
<dbReference type="Proteomes" id="UP000134690">
    <property type="component" value="Segment"/>
</dbReference>
<dbReference type="Proteomes" id="UP000142290">
    <property type="component" value="Segment"/>
</dbReference>
<dbReference type="EMBL" id="DQ437587">
    <property type="protein sequence ID" value="ABG44676.1"/>
    <property type="molecule type" value="Genomic_DNA"/>
</dbReference>